<evidence type="ECO:0000313" key="2">
    <source>
        <dbReference type="WBParaSite" id="Minc3s06543g39966"/>
    </source>
</evidence>
<protein>
    <submittedName>
        <fullName evidence="2">Uncharacterized protein</fullName>
    </submittedName>
</protein>
<sequence>MGEISDKTKIGIITYIDRLYNYVWNTKLGPLELRFPLNPNLNFEPGDVVRYVQSHDGLAPQIVHNLLKHKVQFKIVKSPKIQWKVEVNLVFASHSSREYREAMENDDED</sequence>
<dbReference type="AlphaFoldDB" id="A0A914NHP5"/>
<accession>A0A914NHP5</accession>
<keyword evidence="1" id="KW-1185">Reference proteome</keyword>
<dbReference type="Proteomes" id="UP000887563">
    <property type="component" value="Unplaced"/>
</dbReference>
<evidence type="ECO:0000313" key="1">
    <source>
        <dbReference type="Proteomes" id="UP000887563"/>
    </source>
</evidence>
<organism evidence="1 2">
    <name type="scientific">Meloidogyne incognita</name>
    <name type="common">Southern root-knot nematode worm</name>
    <name type="synonym">Oxyuris incognita</name>
    <dbReference type="NCBI Taxonomy" id="6306"/>
    <lineage>
        <taxon>Eukaryota</taxon>
        <taxon>Metazoa</taxon>
        <taxon>Ecdysozoa</taxon>
        <taxon>Nematoda</taxon>
        <taxon>Chromadorea</taxon>
        <taxon>Rhabditida</taxon>
        <taxon>Tylenchina</taxon>
        <taxon>Tylenchomorpha</taxon>
        <taxon>Tylenchoidea</taxon>
        <taxon>Meloidogynidae</taxon>
        <taxon>Meloidogyninae</taxon>
        <taxon>Meloidogyne</taxon>
        <taxon>Meloidogyne incognita group</taxon>
    </lineage>
</organism>
<name>A0A914NHP5_MELIC</name>
<proteinExistence type="predicted"/>
<reference evidence="2" key="1">
    <citation type="submission" date="2022-11" db="UniProtKB">
        <authorList>
            <consortium name="WormBaseParasite"/>
        </authorList>
    </citation>
    <scope>IDENTIFICATION</scope>
</reference>
<dbReference type="WBParaSite" id="Minc3s06543g39966">
    <property type="protein sequence ID" value="Minc3s06543g39966"/>
    <property type="gene ID" value="Minc3s06543g39966"/>
</dbReference>